<keyword evidence="1" id="KW-0812">Transmembrane</keyword>
<evidence type="ECO:0000256" key="1">
    <source>
        <dbReference type="SAM" id="Phobius"/>
    </source>
</evidence>
<accession>A0AA90TCJ9</accession>
<feature type="transmembrane region" description="Helical" evidence="1">
    <location>
        <begin position="6"/>
        <end position="29"/>
    </location>
</feature>
<dbReference type="Proteomes" id="UP001177258">
    <property type="component" value="Unassembled WGS sequence"/>
</dbReference>
<comment type="caution">
    <text evidence="3">The sequence shown here is derived from an EMBL/GenBank/DDBJ whole genome shotgun (WGS) entry which is preliminary data.</text>
</comment>
<feature type="transmembrane region" description="Helical" evidence="1">
    <location>
        <begin position="74"/>
        <end position="95"/>
    </location>
</feature>
<evidence type="ECO:0000313" key="4">
    <source>
        <dbReference type="Proteomes" id="UP001177258"/>
    </source>
</evidence>
<reference evidence="3 5" key="1">
    <citation type="submission" date="2023-07" db="EMBL/GenBank/DDBJ databases">
        <title>Unpublished Manusciprt.</title>
        <authorList>
            <person name="Aydin F."/>
            <person name="Tarhane S."/>
            <person name="Saticioglu I.B."/>
            <person name="Karakaya E."/>
            <person name="Abay S."/>
            <person name="Guran O."/>
            <person name="Bozkurt E."/>
            <person name="Uzum N."/>
            <person name="Olgun K."/>
            <person name="Jablonski D."/>
        </authorList>
    </citation>
    <scope>NUCLEOTIDE SEQUENCE</scope>
    <source>
        <strain evidence="5">faydin-H75</strain>
        <strain evidence="3">Faydin-H76</strain>
    </source>
</reference>
<keyword evidence="1" id="KW-1133">Transmembrane helix</keyword>
<reference evidence="2 4" key="3">
    <citation type="journal article" date="2024" name="Syst. Appl. Microbiol.">
        <title>Helicobacter cappadocius sp. nov., from lizards: The first psychrotrophic Helicobacter species.</title>
        <authorList>
            <person name="Aydin F."/>
            <person name="Tarhane S."/>
            <person name="Karakaya E."/>
            <person name="Abay S."/>
            <person name="Kayman T."/>
            <person name="Guran O."/>
            <person name="Bozkurt E."/>
            <person name="Uzum N."/>
            <person name="Avci A."/>
            <person name="Olgun K."/>
            <person name="Jablonski D."/>
            <person name="Guran C."/>
            <person name="Burcin Saticioglu I."/>
        </authorList>
    </citation>
    <scope>NUCLEOTIDE SEQUENCE [LARGE SCALE GENOMIC DNA]</scope>
    <source>
        <strain evidence="2">Faydin-H75</strain>
        <strain evidence="4">faydin-H76</strain>
    </source>
</reference>
<keyword evidence="5" id="KW-1185">Reference proteome</keyword>
<name>A0AA90TCJ9_9HELI</name>
<dbReference type="Proteomes" id="UP001240777">
    <property type="component" value="Unassembled WGS sequence"/>
</dbReference>
<dbReference type="RefSeq" id="WP_305517729.1">
    <property type="nucleotide sequence ID" value="NZ_JAUPEV010000017.1"/>
</dbReference>
<proteinExistence type="predicted"/>
<dbReference type="Pfam" id="PF05106">
    <property type="entry name" value="Phage_holin_3_1"/>
    <property type="match status" value="1"/>
</dbReference>
<dbReference type="InterPro" id="IPR006481">
    <property type="entry name" value="Phage_lambda_GpS_holin"/>
</dbReference>
<protein>
    <submittedName>
        <fullName evidence="3">Phage holin family protein</fullName>
    </submittedName>
</protein>
<dbReference type="EMBL" id="JAUPEV010000017">
    <property type="protein sequence ID" value="MDO7253890.1"/>
    <property type="molecule type" value="Genomic_DNA"/>
</dbReference>
<evidence type="ECO:0000313" key="5">
    <source>
        <dbReference type="Proteomes" id="UP001240777"/>
    </source>
</evidence>
<gene>
    <name evidence="2" type="ORF">Q5I04_08235</name>
    <name evidence="3" type="ORF">Q5I06_08190</name>
</gene>
<evidence type="ECO:0000313" key="2">
    <source>
        <dbReference type="EMBL" id="MDO7253890.1"/>
    </source>
</evidence>
<dbReference type="EMBL" id="JAUYZK010000015">
    <property type="protein sequence ID" value="MDP2539751.1"/>
    <property type="molecule type" value="Genomic_DNA"/>
</dbReference>
<feature type="transmembrane region" description="Helical" evidence="1">
    <location>
        <begin position="41"/>
        <end position="62"/>
    </location>
</feature>
<dbReference type="AlphaFoldDB" id="A0AA90TCJ9"/>
<organism evidence="3 4">
    <name type="scientific">Helicobacter cappadocius</name>
    <dbReference type="NCBI Taxonomy" id="3063998"/>
    <lineage>
        <taxon>Bacteria</taxon>
        <taxon>Pseudomonadati</taxon>
        <taxon>Campylobacterota</taxon>
        <taxon>Epsilonproteobacteria</taxon>
        <taxon>Campylobacterales</taxon>
        <taxon>Helicobacteraceae</taxon>
        <taxon>Helicobacter</taxon>
    </lineage>
</organism>
<reference evidence="2" key="2">
    <citation type="submission" date="2023-07" db="EMBL/GenBank/DDBJ databases">
        <authorList>
            <person name="Aydin F."/>
            <person name="Tarhane S."/>
            <person name="Saticioglu I.B."/>
            <person name="Karakaya E."/>
            <person name="Abay S."/>
            <person name="Guran O."/>
            <person name="Bozkurt E."/>
            <person name="Uzum N."/>
            <person name="Olgun K."/>
            <person name="Jablonski D."/>
        </authorList>
    </citation>
    <scope>NUCLEOTIDE SEQUENCE</scope>
    <source>
        <strain evidence="2">Faydin-H75</strain>
    </source>
</reference>
<sequence>MSFLEILKTYAFVMIIGIFVGCLFVLRTIHEEAIDTKAKMIQFIIYGVGSSMLITWIGYEVLIFYSLPNSLSCAIGGGLGFVGAETISRLIIALFKKKFGLSEKGENQ</sequence>
<evidence type="ECO:0000313" key="3">
    <source>
        <dbReference type="EMBL" id="MDP2539751.1"/>
    </source>
</evidence>
<keyword evidence="1" id="KW-0472">Membrane</keyword>